<gene>
    <name evidence="1" type="ORF">DJ533_12430</name>
</gene>
<dbReference type="AlphaFoldDB" id="A0A2S2FEC6"/>
<organism evidence="1 2">
    <name type="scientific">Acinetobacter defluvii</name>
    <dbReference type="NCBI Taxonomy" id="1871111"/>
    <lineage>
        <taxon>Bacteria</taxon>
        <taxon>Pseudomonadati</taxon>
        <taxon>Pseudomonadota</taxon>
        <taxon>Gammaproteobacteria</taxon>
        <taxon>Moraxellales</taxon>
        <taxon>Moraxellaceae</taxon>
        <taxon>Acinetobacter</taxon>
    </lineage>
</organism>
<dbReference type="OrthoDB" id="6647245at2"/>
<dbReference type="SUPFAM" id="SSF103196">
    <property type="entry name" value="Roadblock/LC7 domain"/>
    <property type="match status" value="1"/>
</dbReference>
<protein>
    <submittedName>
        <fullName evidence="1">Roadblock/LC7 domain-containing protein</fullName>
    </submittedName>
</protein>
<evidence type="ECO:0000313" key="1">
    <source>
        <dbReference type="EMBL" id="AWL29317.1"/>
    </source>
</evidence>
<dbReference type="STRING" id="1871111.GCA_001704615_01332"/>
<dbReference type="Gene3D" id="3.30.450.30">
    <property type="entry name" value="Dynein light chain 2a, cytoplasmic"/>
    <property type="match status" value="1"/>
</dbReference>
<evidence type="ECO:0000313" key="2">
    <source>
        <dbReference type="Proteomes" id="UP000245977"/>
    </source>
</evidence>
<dbReference type="RefSeq" id="WP_065992626.1">
    <property type="nucleotide sequence ID" value="NZ_CP029397.2"/>
</dbReference>
<sequence>MLDVNLSRKIPDEFVKFGEQKIRELLNSVSGIDFVMLCSSDGFEVTLANKKQVNNSGKIAAVSSSILAMVTAFISEINLVGCQTITLDAENGKALLTSVPHPKYPMVLVALTSKDILIGQMLYETKVTVDQLTKY</sequence>
<dbReference type="KEGG" id="adv:DJ533_12430"/>
<name>A0A2S2FEC6_9GAMM</name>
<reference evidence="1" key="1">
    <citation type="submission" date="2019-08" db="EMBL/GenBank/DDBJ databases">
        <title>The complete genome of Acinetobacter defluvii strain WCHAD010030.</title>
        <authorList>
            <person name="Hu Y."/>
            <person name="Qin J."/>
            <person name="Feng Y."/>
            <person name="Zong Z."/>
        </authorList>
    </citation>
    <scope>NUCLEOTIDE SEQUENCE</scope>
    <source>
        <strain evidence="1">WCHA30</strain>
    </source>
</reference>
<dbReference type="Proteomes" id="UP000245977">
    <property type="component" value="Chromosome"/>
</dbReference>
<dbReference type="EMBL" id="CP029397">
    <property type="protein sequence ID" value="AWL29317.1"/>
    <property type="molecule type" value="Genomic_DNA"/>
</dbReference>
<keyword evidence="2" id="KW-1185">Reference proteome</keyword>
<proteinExistence type="predicted"/>
<accession>A0A2S2FEC6</accession>